<organism evidence="3 4">
    <name type="scientific">Gemmatimonas aurantiaca</name>
    <dbReference type="NCBI Taxonomy" id="173480"/>
    <lineage>
        <taxon>Bacteria</taxon>
        <taxon>Pseudomonadati</taxon>
        <taxon>Gemmatimonadota</taxon>
        <taxon>Gemmatimonadia</taxon>
        <taxon>Gemmatimonadales</taxon>
        <taxon>Gemmatimonadaceae</taxon>
        <taxon>Gemmatimonas</taxon>
    </lineage>
</organism>
<accession>A0A3D4VF74</accession>
<evidence type="ECO:0000259" key="2">
    <source>
        <dbReference type="Pfam" id="PF09850"/>
    </source>
</evidence>
<sequence length="242" mass="26308">MTVTTTAAPGRLASALQEALTAVVRLRADRQPVPDAAAFRAQIVQMLARAEQDALQMGYSTQDARLAIFAIVAFLDESVLNTRVPALAEWARRPLQDELFGGHMGGEWFFQHIDQLLARPDSVELAELLEVYQLCLLLGFRGKFGAGDNGQLYAITTKVAERLSRLRRVGGDLAPHWQPPADRVDARDPWLRPLAMAAIGTVIVLFVLWGTYAFTLRGGTDAVRALAPAPSSTTAATTSVAR</sequence>
<dbReference type="PANTHER" id="PTHR38033:SF1">
    <property type="entry name" value="DOTU FAMILY TYPE IV_VI SECRETION SYSTEM PROTEIN"/>
    <property type="match status" value="1"/>
</dbReference>
<gene>
    <name evidence="3" type="ORF">DGD08_17490</name>
</gene>
<protein>
    <submittedName>
        <fullName evidence="3">DotU family type IV/VI secretion system protein</fullName>
    </submittedName>
</protein>
<keyword evidence="1" id="KW-0812">Transmembrane</keyword>
<feature type="transmembrane region" description="Helical" evidence="1">
    <location>
        <begin position="190"/>
        <end position="214"/>
    </location>
</feature>
<dbReference type="Proteomes" id="UP000264071">
    <property type="component" value="Unassembled WGS sequence"/>
</dbReference>
<dbReference type="NCBIfam" id="TIGR03349">
    <property type="entry name" value="IV_VI_DotU"/>
    <property type="match status" value="1"/>
</dbReference>
<evidence type="ECO:0000313" key="3">
    <source>
        <dbReference type="EMBL" id="HCT58997.1"/>
    </source>
</evidence>
<dbReference type="AlphaFoldDB" id="A0A3D4VF74"/>
<name>A0A3D4VF74_9BACT</name>
<dbReference type="Gene3D" id="1.25.40.590">
    <property type="entry name" value="Type IV / VI secretion system, DotU"/>
    <property type="match status" value="1"/>
</dbReference>
<reference evidence="3 4" key="1">
    <citation type="journal article" date="2018" name="Nat. Biotechnol.">
        <title>A standardized bacterial taxonomy based on genome phylogeny substantially revises the tree of life.</title>
        <authorList>
            <person name="Parks D.H."/>
            <person name="Chuvochina M."/>
            <person name="Waite D.W."/>
            <person name="Rinke C."/>
            <person name="Skarshewski A."/>
            <person name="Chaumeil P.A."/>
            <person name="Hugenholtz P."/>
        </authorList>
    </citation>
    <scope>NUCLEOTIDE SEQUENCE [LARGE SCALE GENOMIC DNA]</scope>
    <source>
        <strain evidence="3">UBA8844</strain>
    </source>
</reference>
<dbReference type="EMBL" id="DPIY01000012">
    <property type="protein sequence ID" value="HCT58997.1"/>
    <property type="molecule type" value="Genomic_DNA"/>
</dbReference>
<dbReference type="InterPro" id="IPR038522">
    <property type="entry name" value="T4/T6SS_DotU_sf"/>
</dbReference>
<dbReference type="Pfam" id="PF09850">
    <property type="entry name" value="DotU"/>
    <property type="match status" value="1"/>
</dbReference>
<dbReference type="InterPro" id="IPR017732">
    <property type="entry name" value="T4/T6SS_DotU"/>
</dbReference>
<feature type="domain" description="Type IV / VI secretion system DotU" evidence="2">
    <location>
        <begin position="12"/>
        <end position="214"/>
    </location>
</feature>
<evidence type="ECO:0000313" key="4">
    <source>
        <dbReference type="Proteomes" id="UP000264071"/>
    </source>
</evidence>
<proteinExistence type="predicted"/>
<keyword evidence="1" id="KW-0472">Membrane</keyword>
<comment type="caution">
    <text evidence="3">The sequence shown here is derived from an EMBL/GenBank/DDBJ whole genome shotgun (WGS) entry which is preliminary data.</text>
</comment>
<evidence type="ECO:0000256" key="1">
    <source>
        <dbReference type="SAM" id="Phobius"/>
    </source>
</evidence>
<dbReference type="PANTHER" id="PTHR38033">
    <property type="entry name" value="MEMBRANE PROTEIN-RELATED"/>
    <property type="match status" value="1"/>
</dbReference>
<dbReference type="OMA" id="MLRHEVP"/>
<keyword evidence="1" id="KW-1133">Transmembrane helix</keyword>